<organism evidence="1 2">
    <name type="scientific">Paramecium pentaurelia</name>
    <dbReference type="NCBI Taxonomy" id="43138"/>
    <lineage>
        <taxon>Eukaryota</taxon>
        <taxon>Sar</taxon>
        <taxon>Alveolata</taxon>
        <taxon>Ciliophora</taxon>
        <taxon>Intramacronucleata</taxon>
        <taxon>Oligohymenophorea</taxon>
        <taxon>Peniculida</taxon>
        <taxon>Parameciidae</taxon>
        <taxon>Paramecium</taxon>
    </lineage>
</organism>
<dbReference type="AlphaFoldDB" id="A0A8S1T7H3"/>
<sequence length="103" mass="12099">MNKNQVIQINSEYERIKFTFPVLEKFIIMDLNNKIALEDLKFTFTNILKVDLFAKKLSFLIKKGFLQIELNSQQSLKGQIALENYKKEQAHIEVIVKFFEEGA</sequence>
<comment type="caution">
    <text evidence="1">The sequence shown here is derived from an EMBL/GenBank/DDBJ whole genome shotgun (WGS) entry which is preliminary data.</text>
</comment>
<evidence type="ECO:0000313" key="1">
    <source>
        <dbReference type="EMBL" id="CAD8149851.1"/>
    </source>
</evidence>
<dbReference type="Proteomes" id="UP000689195">
    <property type="component" value="Unassembled WGS sequence"/>
</dbReference>
<keyword evidence="2" id="KW-1185">Reference proteome</keyword>
<protein>
    <submittedName>
        <fullName evidence="1">Uncharacterized protein</fullName>
    </submittedName>
</protein>
<dbReference type="OrthoDB" id="295796at2759"/>
<gene>
    <name evidence="1" type="ORF">PPENT_87.1.T0190341</name>
</gene>
<accession>A0A8S1T7H3</accession>
<name>A0A8S1T7H3_9CILI</name>
<dbReference type="EMBL" id="CAJJDO010000019">
    <property type="protein sequence ID" value="CAD8149851.1"/>
    <property type="molecule type" value="Genomic_DNA"/>
</dbReference>
<evidence type="ECO:0000313" key="2">
    <source>
        <dbReference type="Proteomes" id="UP000689195"/>
    </source>
</evidence>
<proteinExistence type="predicted"/>
<reference evidence="1" key="1">
    <citation type="submission" date="2021-01" db="EMBL/GenBank/DDBJ databases">
        <authorList>
            <consortium name="Genoscope - CEA"/>
            <person name="William W."/>
        </authorList>
    </citation>
    <scope>NUCLEOTIDE SEQUENCE</scope>
</reference>